<feature type="compositionally biased region" description="Polar residues" evidence="11">
    <location>
        <begin position="349"/>
        <end position="364"/>
    </location>
</feature>
<dbReference type="OrthoDB" id="30551at2759"/>
<evidence type="ECO:0000256" key="10">
    <source>
        <dbReference type="SAM" id="Coils"/>
    </source>
</evidence>
<proteinExistence type="inferred from homology"/>
<evidence type="ECO:0000313" key="15">
    <source>
        <dbReference type="Proteomes" id="UP000007110"/>
    </source>
</evidence>
<evidence type="ECO:0000259" key="13">
    <source>
        <dbReference type="PROSITE" id="PS50841"/>
    </source>
</evidence>
<dbReference type="EnsemblMetazoa" id="XM_030978376">
    <property type="protein sequence ID" value="XP_030834236"/>
    <property type="gene ID" value="LOC100893354"/>
</dbReference>
<feature type="region of interest" description="Disordered" evidence="11">
    <location>
        <begin position="615"/>
        <end position="635"/>
    </location>
</feature>
<evidence type="ECO:0000313" key="14">
    <source>
        <dbReference type="EnsemblMetazoa" id="XP_030834236"/>
    </source>
</evidence>
<dbReference type="GO" id="GO:0005829">
    <property type="term" value="C:cytosol"/>
    <property type="evidence" value="ECO:0000318"/>
    <property type="project" value="GO_Central"/>
</dbReference>
<dbReference type="Pfam" id="PF00778">
    <property type="entry name" value="DIX"/>
    <property type="match status" value="1"/>
</dbReference>
<dbReference type="CTD" id="85458"/>
<keyword evidence="7 10" id="KW-0175">Coiled coil</keyword>
<dbReference type="FunFam" id="2.40.240.130:FF:000003">
    <property type="entry name" value="Dixin isoform 1"/>
    <property type="match status" value="1"/>
</dbReference>
<evidence type="ECO:0000256" key="6">
    <source>
        <dbReference type="ARBA" id="ARBA00022949"/>
    </source>
</evidence>
<evidence type="ECO:0000256" key="9">
    <source>
        <dbReference type="PROSITE-ProRule" id="PRU00069"/>
    </source>
</evidence>
<feature type="compositionally biased region" description="Low complexity" evidence="11">
    <location>
        <begin position="178"/>
        <end position="189"/>
    </location>
</feature>
<dbReference type="Proteomes" id="UP000007110">
    <property type="component" value="Unassembled WGS sequence"/>
</dbReference>
<evidence type="ECO:0000256" key="3">
    <source>
        <dbReference type="ARBA" id="ARBA00022473"/>
    </source>
</evidence>
<dbReference type="GO" id="GO:0060070">
    <property type="term" value="P:canonical Wnt signaling pathway"/>
    <property type="evidence" value="ECO:0000318"/>
    <property type="project" value="GO_Central"/>
</dbReference>
<keyword evidence="5 9" id="KW-0879">Wnt signaling pathway</keyword>
<dbReference type="RefSeq" id="XP_030834236.1">
    <property type="nucleotide sequence ID" value="XM_030978376.1"/>
</dbReference>
<keyword evidence="15" id="KW-1185">Reference proteome</keyword>
<dbReference type="InterPro" id="IPR029071">
    <property type="entry name" value="Ubiquitin-like_domsf"/>
</dbReference>
<dbReference type="KEGG" id="spu:100893354"/>
<feature type="region of interest" description="Disordered" evidence="11">
    <location>
        <begin position="677"/>
        <end position="725"/>
    </location>
</feature>
<dbReference type="InterPro" id="IPR015506">
    <property type="entry name" value="Dsh/Dvl-rel"/>
</dbReference>
<dbReference type="InParanoid" id="A0A7M7NFH8"/>
<accession>A0A7M7NFH8</accession>
<evidence type="ECO:0000256" key="8">
    <source>
        <dbReference type="ARBA" id="ARBA00060765"/>
    </source>
</evidence>
<comment type="similarity">
    <text evidence="8">Belongs to the DIXDC1 family.</text>
</comment>
<dbReference type="OMA" id="ISWVNSQ"/>
<dbReference type="GO" id="GO:0005925">
    <property type="term" value="C:focal adhesion"/>
    <property type="evidence" value="ECO:0007669"/>
    <property type="project" value="UniProtKB-SubCell"/>
</dbReference>
<dbReference type="PROSITE" id="PS50841">
    <property type="entry name" value="DIX"/>
    <property type="match status" value="1"/>
</dbReference>
<organism evidence="14 15">
    <name type="scientific">Strongylocentrotus purpuratus</name>
    <name type="common">Purple sea urchin</name>
    <dbReference type="NCBI Taxonomy" id="7668"/>
    <lineage>
        <taxon>Eukaryota</taxon>
        <taxon>Metazoa</taxon>
        <taxon>Echinodermata</taxon>
        <taxon>Eleutherozoa</taxon>
        <taxon>Echinozoa</taxon>
        <taxon>Echinoidea</taxon>
        <taxon>Euechinoidea</taxon>
        <taxon>Echinacea</taxon>
        <taxon>Camarodonta</taxon>
        <taxon>Echinidea</taxon>
        <taxon>Strongylocentrotidae</taxon>
        <taxon>Strongylocentrotus</taxon>
    </lineage>
</organism>
<feature type="domain" description="DIX" evidence="13">
    <location>
        <begin position="733"/>
        <end position="813"/>
    </location>
</feature>
<protein>
    <recommendedName>
        <fullName evidence="16">Dixin</fullName>
    </recommendedName>
</protein>
<dbReference type="PROSITE" id="PS50021">
    <property type="entry name" value="CH"/>
    <property type="match status" value="1"/>
</dbReference>
<keyword evidence="3" id="KW-0217">Developmental protein</keyword>
<evidence type="ECO:0000256" key="1">
    <source>
        <dbReference type="ARBA" id="ARBA00004246"/>
    </source>
</evidence>
<comment type="subcellular location">
    <subcellularLocation>
        <location evidence="1">Cell junction</location>
        <location evidence="1">Focal adhesion</location>
    </subcellularLocation>
    <subcellularLocation>
        <location evidence="2">Cytoplasm</location>
    </subcellularLocation>
</comment>
<feature type="coiled-coil region" evidence="10">
    <location>
        <begin position="444"/>
        <end position="478"/>
    </location>
</feature>
<feature type="compositionally biased region" description="Low complexity" evidence="11">
    <location>
        <begin position="201"/>
        <end position="210"/>
    </location>
</feature>
<dbReference type="InterPro" id="IPR001158">
    <property type="entry name" value="DIX"/>
</dbReference>
<keyword evidence="6" id="KW-0965">Cell junction</keyword>
<dbReference type="Gene3D" id="1.10.418.10">
    <property type="entry name" value="Calponin-like domain"/>
    <property type="match status" value="1"/>
</dbReference>
<evidence type="ECO:0000256" key="4">
    <source>
        <dbReference type="ARBA" id="ARBA00022490"/>
    </source>
</evidence>
<evidence type="ECO:0000256" key="2">
    <source>
        <dbReference type="ARBA" id="ARBA00004496"/>
    </source>
</evidence>
<dbReference type="AlphaFoldDB" id="A0A7M7NFH8"/>
<dbReference type="InterPro" id="IPR001715">
    <property type="entry name" value="CH_dom"/>
</dbReference>
<evidence type="ECO:0008006" key="16">
    <source>
        <dbReference type="Google" id="ProtNLM"/>
    </source>
</evidence>
<dbReference type="FunCoup" id="A0A7M7NFH8">
    <property type="interactions" value="10"/>
</dbReference>
<evidence type="ECO:0000259" key="12">
    <source>
        <dbReference type="PROSITE" id="PS50021"/>
    </source>
</evidence>
<evidence type="ECO:0000256" key="11">
    <source>
        <dbReference type="SAM" id="MobiDB-lite"/>
    </source>
</evidence>
<dbReference type="CDD" id="cd21213">
    <property type="entry name" value="CH_DIXDC1"/>
    <property type="match status" value="1"/>
</dbReference>
<dbReference type="SUPFAM" id="SSF47576">
    <property type="entry name" value="Calponin-homology domain, CH-domain"/>
    <property type="match status" value="1"/>
</dbReference>
<dbReference type="Pfam" id="PF00307">
    <property type="entry name" value="CH"/>
    <property type="match status" value="1"/>
</dbReference>
<dbReference type="InterPro" id="IPR036872">
    <property type="entry name" value="CH_dom_sf"/>
</dbReference>
<feature type="compositionally biased region" description="Low complexity" evidence="11">
    <location>
        <begin position="323"/>
        <end position="334"/>
    </location>
</feature>
<dbReference type="SMART" id="SM00033">
    <property type="entry name" value="CH"/>
    <property type="match status" value="1"/>
</dbReference>
<feature type="compositionally biased region" description="Polar residues" evidence="11">
    <location>
        <begin position="697"/>
        <end position="706"/>
    </location>
</feature>
<dbReference type="Gene3D" id="2.40.240.130">
    <property type="match status" value="1"/>
</dbReference>
<keyword evidence="4" id="KW-0963">Cytoplasm</keyword>
<dbReference type="GeneID" id="100893354"/>
<reference evidence="15" key="1">
    <citation type="submission" date="2015-02" db="EMBL/GenBank/DDBJ databases">
        <title>Genome sequencing for Strongylocentrotus purpuratus.</title>
        <authorList>
            <person name="Murali S."/>
            <person name="Liu Y."/>
            <person name="Vee V."/>
            <person name="English A."/>
            <person name="Wang M."/>
            <person name="Skinner E."/>
            <person name="Han Y."/>
            <person name="Muzny D.M."/>
            <person name="Worley K.C."/>
            <person name="Gibbs R.A."/>
        </authorList>
    </citation>
    <scope>NUCLEOTIDE SEQUENCE</scope>
</reference>
<reference evidence="14" key="2">
    <citation type="submission" date="2021-01" db="UniProtKB">
        <authorList>
            <consortium name="EnsemblMetazoa"/>
        </authorList>
    </citation>
    <scope>IDENTIFICATION</scope>
</reference>
<evidence type="ECO:0000256" key="7">
    <source>
        <dbReference type="ARBA" id="ARBA00023054"/>
    </source>
</evidence>
<feature type="domain" description="Calponin-homology (CH)" evidence="12">
    <location>
        <begin position="55"/>
        <end position="162"/>
    </location>
</feature>
<dbReference type="PANTHER" id="PTHR10878">
    <property type="entry name" value="SEGMENT POLARITY PROTEIN DISHEVELLED"/>
    <property type="match status" value="1"/>
</dbReference>
<dbReference type="SUPFAM" id="SSF54236">
    <property type="entry name" value="Ubiquitin-like"/>
    <property type="match status" value="1"/>
</dbReference>
<dbReference type="SMART" id="SM00021">
    <property type="entry name" value="DAX"/>
    <property type="match status" value="1"/>
</dbReference>
<dbReference type="PANTHER" id="PTHR10878:SF22">
    <property type="entry name" value="DIXIN"/>
    <property type="match status" value="1"/>
</dbReference>
<feature type="compositionally biased region" description="Polar residues" evidence="11">
    <location>
        <begin position="716"/>
        <end position="725"/>
    </location>
</feature>
<sequence>MACEFHVSGSESSCSLRLDLEPRPTNNRTSQLLALLRDLVLKRWEVLYAWQVYQEQQLQAYVAWVNSQLKKRAGCRMVEDLRRDMQDGVALVHLVEIVSGEALSRVDYDATSATVMRENVERVLQFMASKRIRMHHTSAKDIVDGNLKSIMRLILALAAHYKPSSVKQASQASPMGASPSTPGTPNSTPQRKSQRQPSFTAMAANAAAAIHDARKEAAGAGSGSLRRYKDMTPTHKQGSTNHHTMSPSPVHGNSHIGAHHTGMGSLYPTSTHQSYHHHHYPPTTTPTHDYQHRVLPRGESNDVPDGPLATGASSPLHPSAMVASPNTTSASASPMVNRMGSDRRRAMSPRQQMSLTHMSDSDQGSAGEDGGPHSLPSSRRSSISLSEALIEEQALMGDSIEDTKKLLQSLQELLLHGKIAEEDGSSEAEEDQIEFEGTTAKEQVVVLQARLNQQQYECNQLRNELSKVKQDCRNLQGTKAGLQSRLTEQDNAILQMKADSLKMGFTQQNLEAENSELKRNFEEKDRQASDISRQLGQKDKLLGQQQEQIESLTHQMLQLNSFKTQLQNRLEESGGSNMELESQIQELSHRLSTVGIAEANLAAHISAHDRKLGKLEGHLHNPDRPSSLGEGSEDMQTIRSTLRSLRSNISSHDPSHHLLDSLEQGIVSIMDQLQDSHYHNSRPISESSSTESAIRRYNQTRSSPSDDTLGDHKESLTSLDRLSPANNNLSQPCTKVLYFTERTVTPFMSSIPKRLGEVTLADFKQIFDREGAYRFHFKALDPEFGTVKEEVINDDDILPGWEGKIVGWVDEDTG</sequence>
<feature type="compositionally biased region" description="Polar residues" evidence="11">
    <location>
        <begin position="234"/>
        <end position="247"/>
    </location>
</feature>
<evidence type="ECO:0000256" key="5">
    <source>
        <dbReference type="ARBA" id="ARBA00022687"/>
    </source>
</evidence>
<feature type="region of interest" description="Disordered" evidence="11">
    <location>
        <begin position="167"/>
        <end position="382"/>
    </location>
</feature>
<feature type="coiled-coil region" evidence="10">
    <location>
        <begin position="507"/>
        <end position="534"/>
    </location>
</feature>
<dbReference type="InterPro" id="IPR038207">
    <property type="entry name" value="DIX_dom_sf"/>
</dbReference>
<name>A0A7M7NFH8_STRPU</name>